<dbReference type="Proteomes" id="UP000516148">
    <property type="component" value="Chromosome"/>
</dbReference>
<name>A0A7H0LEA8_9SPHN</name>
<sequence>MLQHYRRNAVCMTCAVMQAFGPRGMKHATSTKPSTRRMLRRIAAIPAIVGFTGANDSNKDSTMQLDDREYHEQRAQAETIRAHSAVDPSVARVHLALAKMHKERATGISISGARPPLAGEVKQPIAAV</sequence>
<proteinExistence type="predicted"/>
<gene>
    <name evidence="1" type="ORF">H3Z74_14615</name>
</gene>
<protein>
    <submittedName>
        <fullName evidence="1">Uncharacterized protein</fullName>
    </submittedName>
</protein>
<dbReference type="EMBL" id="CP061038">
    <property type="protein sequence ID" value="QNQ08011.1"/>
    <property type="molecule type" value="Genomic_DNA"/>
</dbReference>
<evidence type="ECO:0000313" key="1">
    <source>
        <dbReference type="EMBL" id="QNQ08011.1"/>
    </source>
</evidence>
<dbReference type="KEGG" id="spap:H3Z74_14615"/>
<accession>A0A7H0LEA8</accession>
<dbReference type="AlphaFoldDB" id="A0A7H0LEA8"/>
<organism evidence="1 2">
    <name type="scientific">Sphingomonas alpina</name>
    <dbReference type="NCBI Taxonomy" id="653931"/>
    <lineage>
        <taxon>Bacteria</taxon>
        <taxon>Pseudomonadati</taxon>
        <taxon>Pseudomonadota</taxon>
        <taxon>Alphaproteobacteria</taxon>
        <taxon>Sphingomonadales</taxon>
        <taxon>Sphingomonadaceae</taxon>
        <taxon>Sphingomonas</taxon>
    </lineage>
</organism>
<evidence type="ECO:0000313" key="2">
    <source>
        <dbReference type="Proteomes" id="UP000516148"/>
    </source>
</evidence>
<dbReference type="RefSeq" id="WP_187760342.1">
    <property type="nucleotide sequence ID" value="NZ_CP061038.1"/>
</dbReference>
<reference evidence="1 2" key="1">
    <citation type="submission" date="2020-09" db="EMBL/GenBank/DDBJ databases">
        <title>Sphingomonas sp., a new species isolated from pork steak.</title>
        <authorList>
            <person name="Heidler von Heilborn D."/>
        </authorList>
    </citation>
    <scope>NUCLEOTIDE SEQUENCE [LARGE SCALE GENOMIC DNA]</scope>
    <source>
        <strain evidence="2">S8-3T</strain>
    </source>
</reference>
<keyword evidence="2" id="KW-1185">Reference proteome</keyword>